<evidence type="ECO:0000313" key="3">
    <source>
        <dbReference type="Proteomes" id="UP001164745"/>
    </source>
</evidence>
<sequence>MKTKLVSLALVILIIYIILTIFIMKSSNQYIYVYHEPSMLKTNFGQSKYFSIIGQFKVSLEKVTKEKFFIIYSQITGNQSYFGLTLIIEDLIKKILTNQHLNISTFKIQKH</sequence>
<keyword evidence="1" id="KW-1133">Transmembrane helix</keyword>
<keyword evidence="3" id="KW-1185">Reference proteome</keyword>
<name>A0ABY7BE96_9FIRM</name>
<keyword evidence="1" id="KW-0812">Transmembrane</keyword>
<dbReference type="EMBL" id="CP113864">
    <property type="protein sequence ID" value="WAM30682.1"/>
    <property type="molecule type" value="Genomic_DNA"/>
</dbReference>
<dbReference type="Proteomes" id="UP001164745">
    <property type="component" value="Chromosome"/>
</dbReference>
<keyword evidence="1" id="KW-0472">Membrane</keyword>
<dbReference type="RefSeq" id="WP_235374563.1">
    <property type="nucleotide sequence ID" value="NZ_CP113864.1"/>
</dbReference>
<evidence type="ECO:0000313" key="2">
    <source>
        <dbReference type="EMBL" id="WAM30682.1"/>
    </source>
</evidence>
<gene>
    <name evidence="2" type="ORF">OTJ99_001454</name>
</gene>
<protein>
    <submittedName>
        <fullName evidence="2">Uncharacterized protein</fullName>
    </submittedName>
</protein>
<accession>A0ABY7BE96</accession>
<reference evidence="2" key="1">
    <citation type="submission" date="2022-12" db="EMBL/GenBank/DDBJ databases">
        <authorList>
            <person name="Bing R.G."/>
            <person name="Willard D.J."/>
            <person name="Manesh M.J.H."/>
            <person name="Laemthong T."/>
            <person name="Crosby J.R."/>
            <person name="Kelly R.M."/>
        </authorList>
    </citation>
    <scope>NUCLEOTIDE SEQUENCE</scope>
    <source>
        <strain evidence="2">DSM 8991</strain>
    </source>
</reference>
<proteinExistence type="predicted"/>
<evidence type="ECO:0000256" key="1">
    <source>
        <dbReference type="SAM" id="Phobius"/>
    </source>
</evidence>
<feature type="transmembrane region" description="Helical" evidence="1">
    <location>
        <begin position="6"/>
        <end position="24"/>
    </location>
</feature>
<organism evidence="2 3">
    <name type="scientific">Caldicellulosiruptor naganoensis</name>
    <dbReference type="NCBI Taxonomy" id="29324"/>
    <lineage>
        <taxon>Bacteria</taxon>
        <taxon>Bacillati</taxon>
        <taxon>Bacillota</taxon>
        <taxon>Bacillota incertae sedis</taxon>
        <taxon>Caldicellulosiruptorales</taxon>
        <taxon>Caldicellulosiruptoraceae</taxon>
        <taxon>Caldicellulosiruptor</taxon>
    </lineage>
</organism>